<feature type="repeat" description="WD" evidence="3">
    <location>
        <begin position="687"/>
        <end position="728"/>
    </location>
</feature>
<dbReference type="PANTHER" id="PTHR44129">
    <property type="entry name" value="WD REPEAT-CONTAINING PROTEIN POP1"/>
    <property type="match status" value="1"/>
</dbReference>
<dbReference type="InterPro" id="IPR050349">
    <property type="entry name" value="WD_LIS1/nudF_dynein_reg"/>
</dbReference>
<dbReference type="InterPro" id="IPR001680">
    <property type="entry name" value="WD40_rpt"/>
</dbReference>
<evidence type="ECO:0000313" key="4">
    <source>
        <dbReference type="EMBL" id="OMJ84009.1"/>
    </source>
</evidence>
<keyword evidence="5" id="KW-1185">Reference proteome</keyword>
<feature type="repeat" description="WD" evidence="3">
    <location>
        <begin position="597"/>
        <end position="638"/>
    </location>
</feature>
<reference evidence="4 5" key="1">
    <citation type="submission" date="2016-11" db="EMBL/GenBank/DDBJ databases">
        <title>The macronuclear genome of Stentor coeruleus: a giant cell with tiny introns.</title>
        <authorList>
            <person name="Slabodnick M."/>
            <person name="Ruby J.G."/>
            <person name="Reiff S.B."/>
            <person name="Swart E.C."/>
            <person name="Gosai S."/>
            <person name="Prabakaran S."/>
            <person name="Witkowska E."/>
            <person name="Larue G.E."/>
            <person name="Fisher S."/>
            <person name="Freeman R.M."/>
            <person name="Gunawardena J."/>
            <person name="Chu W."/>
            <person name="Stover N.A."/>
            <person name="Gregory B.D."/>
            <person name="Nowacki M."/>
            <person name="Derisi J."/>
            <person name="Roy S.W."/>
            <person name="Marshall W.F."/>
            <person name="Sood P."/>
        </authorList>
    </citation>
    <scope>NUCLEOTIDE SEQUENCE [LARGE SCALE GENOMIC DNA]</scope>
    <source>
        <strain evidence="4">WM001</strain>
    </source>
</reference>
<feature type="repeat" description="WD" evidence="3">
    <location>
        <begin position="307"/>
        <end position="348"/>
    </location>
</feature>
<feature type="repeat" description="WD" evidence="3">
    <location>
        <begin position="181"/>
        <end position="222"/>
    </location>
</feature>
<keyword evidence="2" id="KW-0677">Repeat</keyword>
<dbReference type="EMBL" id="MPUH01000283">
    <property type="protein sequence ID" value="OMJ84009.1"/>
    <property type="molecule type" value="Genomic_DNA"/>
</dbReference>
<evidence type="ECO:0000256" key="3">
    <source>
        <dbReference type="PROSITE-ProRule" id="PRU00221"/>
    </source>
</evidence>
<evidence type="ECO:0000256" key="2">
    <source>
        <dbReference type="ARBA" id="ARBA00022737"/>
    </source>
</evidence>
<dbReference type="CDD" id="cd00200">
    <property type="entry name" value="WD40"/>
    <property type="match status" value="2"/>
</dbReference>
<evidence type="ECO:0000256" key="1">
    <source>
        <dbReference type="ARBA" id="ARBA00022574"/>
    </source>
</evidence>
<dbReference type="Proteomes" id="UP000187209">
    <property type="component" value="Unassembled WGS sequence"/>
</dbReference>
<dbReference type="InterPro" id="IPR036322">
    <property type="entry name" value="WD40_repeat_dom_sf"/>
</dbReference>
<dbReference type="InterPro" id="IPR015943">
    <property type="entry name" value="WD40/YVTN_repeat-like_dom_sf"/>
</dbReference>
<feature type="repeat" description="WD" evidence="3">
    <location>
        <begin position="139"/>
        <end position="180"/>
    </location>
</feature>
<dbReference type="Gene3D" id="2.130.10.10">
    <property type="entry name" value="YVTN repeat-like/Quinoprotein amine dehydrogenase"/>
    <property type="match status" value="4"/>
</dbReference>
<dbReference type="InterPro" id="IPR020472">
    <property type="entry name" value="WD40_PAC1"/>
</dbReference>
<dbReference type="PROSITE" id="PS50294">
    <property type="entry name" value="WD_REPEATS_REGION"/>
    <property type="match status" value="9"/>
</dbReference>
<accession>A0A1R2C4W1</accession>
<feature type="repeat" description="WD" evidence="3">
    <location>
        <begin position="265"/>
        <end position="297"/>
    </location>
</feature>
<dbReference type="OrthoDB" id="2306at2759"/>
<dbReference type="InterPro" id="IPR011047">
    <property type="entry name" value="Quinoprotein_ADH-like_sf"/>
</dbReference>
<evidence type="ECO:0000313" key="5">
    <source>
        <dbReference type="Proteomes" id="UP000187209"/>
    </source>
</evidence>
<proteinExistence type="predicted"/>
<keyword evidence="1 3" id="KW-0853">WD repeat</keyword>
<dbReference type="Pfam" id="PF00400">
    <property type="entry name" value="WD40"/>
    <property type="match status" value="10"/>
</dbReference>
<feature type="repeat" description="WD" evidence="3">
    <location>
        <begin position="226"/>
        <end position="264"/>
    </location>
</feature>
<dbReference type="InterPro" id="IPR019775">
    <property type="entry name" value="WD40_repeat_CS"/>
</dbReference>
<feature type="repeat" description="WD" evidence="3">
    <location>
        <begin position="555"/>
        <end position="588"/>
    </location>
</feature>
<dbReference type="SUPFAM" id="SSF50998">
    <property type="entry name" value="Quinoprotein alcohol dehydrogenase-like"/>
    <property type="match status" value="1"/>
</dbReference>
<dbReference type="PRINTS" id="PR00320">
    <property type="entry name" value="GPROTEINBRPT"/>
</dbReference>
<gene>
    <name evidence="4" type="ORF">SteCoe_14931</name>
</gene>
<dbReference type="PROSITE" id="PS00678">
    <property type="entry name" value="WD_REPEATS_1"/>
    <property type="match status" value="5"/>
</dbReference>
<organism evidence="4 5">
    <name type="scientific">Stentor coeruleus</name>
    <dbReference type="NCBI Taxonomy" id="5963"/>
    <lineage>
        <taxon>Eukaryota</taxon>
        <taxon>Sar</taxon>
        <taxon>Alveolata</taxon>
        <taxon>Ciliophora</taxon>
        <taxon>Postciliodesmatophora</taxon>
        <taxon>Heterotrichea</taxon>
        <taxon>Heterotrichida</taxon>
        <taxon>Stentoridae</taxon>
        <taxon>Stentor</taxon>
    </lineage>
</organism>
<sequence length="803" mass="91154">MDPTMETKTFQLPSLVRKKLNEKARFLIRLIEKKRKKSVDLTISLSKAINEAFNELHSHFNKHIEILTSLIVSEPQNEEEYNAVIKVLSTNYLPDEDLIEECKISIKKTVNAYKIRKTPMTAVIDRTKENLKTDFGLIVDGQLDKFLALTQTPDQKYLVSSSSDNNITLWNYKQKYQETVLQGHSKPVNSLAISTDSKFIVSGSNDNTVKVWSLDDKDMYKMNFLHDNIVSSVAIAKDNSFIVSGCYDNKVYVWNTSSKELISPFVGHEDKVLCVAIDNTMEIIASGSKDNMIRIWKKNDRTFALVLLGHNSQVNCITFTPNNNYLISGSKDCTVRIWKYKENNHLIQLNGHTNSVLSVTTTNNSLYAISSSVDRTIRVWNMLTANQEKIFMQKGPVRSICISNDDKYLIATDNNLTICSYDLETKVLSWKIANHTTEIKKIVVNSDKSAVITMSQNEIIVWNAYTKEQEAVIDRFNSRCMNVSKDGLYLALGLENKGIYVWNLAEKLPHLETFDHDGVVNCISIASNNSFIVSGSSDNNVIQSDLYNFTKFTVFAGHTNQVLCVTISSDSQLIVSGSADKTVIVWNIFKKKSQAVFKDHKGVVTSVAITSSTQYIFSGSDDKLVIMWNLLEMKSERVFDNFFLPIKCLDLDNFSKIIAVGLKDSTIFFANIENFSVWYKRNFINEFKAHKGELVGFSFGQNSEMLISLSMDGSLKLWDVQKAKNISEYTVQNELNYGLAYDNKLSRVYLLSQYGGVMIFSAENLKLISFEKIFDKTLMKNVIIAYPEMKEFIRSEIGKEGIV</sequence>
<name>A0A1R2C4W1_9CILI</name>
<dbReference type="SMART" id="SM00320">
    <property type="entry name" value="WD40"/>
    <property type="match status" value="14"/>
</dbReference>
<dbReference type="PROSITE" id="PS50082">
    <property type="entry name" value="WD_REPEATS_2"/>
    <property type="match status" value="9"/>
</dbReference>
<dbReference type="AlphaFoldDB" id="A0A1R2C4W1"/>
<comment type="caution">
    <text evidence="4">The sequence shown here is derived from an EMBL/GenBank/DDBJ whole genome shotgun (WGS) entry which is preliminary data.</text>
</comment>
<feature type="repeat" description="WD" evidence="3">
    <location>
        <begin position="349"/>
        <end position="390"/>
    </location>
</feature>
<protein>
    <submittedName>
        <fullName evidence="4">Uncharacterized protein</fullName>
    </submittedName>
</protein>
<dbReference type="SUPFAM" id="SSF50978">
    <property type="entry name" value="WD40 repeat-like"/>
    <property type="match status" value="1"/>
</dbReference>